<organism evidence="4 5">
    <name type="scientific">Candidatus Bacteroides intestinipullorum</name>
    <dbReference type="NCBI Taxonomy" id="2838471"/>
    <lineage>
        <taxon>Bacteria</taxon>
        <taxon>Pseudomonadati</taxon>
        <taxon>Bacteroidota</taxon>
        <taxon>Bacteroidia</taxon>
        <taxon>Bacteroidales</taxon>
        <taxon>Bacteroidaceae</taxon>
        <taxon>Bacteroides</taxon>
    </lineage>
</organism>
<dbReference type="SUPFAM" id="SSF49764">
    <property type="entry name" value="HSP20-like chaperones"/>
    <property type="match status" value="1"/>
</dbReference>
<proteinExistence type="inferred from homology"/>
<protein>
    <submittedName>
        <fullName evidence="4">Hsp20/alpha crystallin family protein</fullName>
    </submittedName>
</protein>
<dbReference type="PANTHER" id="PTHR11527">
    <property type="entry name" value="HEAT-SHOCK PROTEIN 20 FAMILY MEMBER"/>
    <property type="match status" value="1"/>
</dbReference>
<evidence type="ECO:0000313" key="5">
    <source>
        <dbReference type="Proteomes" id="UP000824236"/>
    </source>
</evidence>
<evidence type="ECO:0000256" key="2">
    <source>
        <dbReference type="RuleBase" id="RU003616"/>
    </source>
</evidence>
<dbReference type="InterPro" id="IPR008978">
    <property type="entry name" value="HSP20-like_chaperone"/>
</dbReference>
<gene>
    <name evidence="4" type="ORF">H9791_04070</name>
</gene>
<evidence type="ECO:0000313" key="4">
    <source>
        <dbReference type="EMBL" id="MBU3813669.1"/>
    </source>
</evidence>
<dbReference type="CDD" id="cd06464">
    <property type="entry name" value="ACD_sHsps-like"/>
    <property type="match status" value="1"/>
</dbReference>
<dbReference type="Gene3D" id="2.60.40.790">
    <property type="match status" value="1"/>
</dbReference>
<dbReference type="EMBL" id="JAHLFO010000046">
    <property type="protein sequence ID" value="MBU3813669.1"/>
    <property type="molecule type" value="Genomic_DNA"/>
</dbReference>
<comment type="caution">
    <text evidence="4">The sequence shown here is derived from an EMBL/GenBank/DDBJ whole genome shotgun (WGS) entry which is preliminary data.</text>
</comment>
<reference evidence="4" key="1">
    <citation type="journal article" date="2021" name="PeerJ">
        <title>Extensive microbial diversity within the chicken gut microbiome revealed by metagenomics and culture.</title>
        <authorList>
            <person name="Gilroy R."/>
            <person name="Ravi A."/>
            <person name="Getino M."/>
            <person name="Pursley I."/>
            <person name="Horton D.L."/>
            <person name="Alikhan N.F."/>
            <person name="Baker D."/>
            <person name="Gharbi K."/>
            <person name="Hall N."/>
            <person name="Watson M."/>
            <person name="Adriaenssens E.M."/>
            <person name="Foster-Nyarko E."/>
            <person name="Jarju S."/>
            <person name="Secka A."/>
            <person name="Antonio M."/>
            <person name="Oren A."/>
            <person name="Chaudhuri R.R."/>
            <person name="La Ragione R."/>
            <person name="Hildebrand F."/>
            <person name="Pallen M.J."/>
        </authorList>
    </citation>
    <scope>NUCLEOTIDE SEQUENCE</scope>
    <source>
        <strain evidence="4">B3-3758</strain>
    </source>
</reference>
<evidence type="ECO:0000259" key="3">
    <source>
        <dbReference type="PROSITE" id="PS01031"/>
    </source>
</evidence>
<dbReference type="PROSITE" id="PS01031">
    <property type="entry name" value="SHSP"/>
    <property type="match status" value="1"/>
</dbReference>
<comment type="similarity">
    <text evidence="1 2">Belongs to the small heat shock protein (HSP20) family.</text>
</comment>
<dbReference type="Pfam" id="PF00011">
    <property type="entry name" value="HSP20"/>
    <property type="match status" value="1"/>
</dbReference>
<evidence type="ECO:0000256" key="1">
    <source>
        <dbReference type="PROSITE-ProRule" id="PRU00285"/>
    </source>
</evidence>
<name>A0A9E2KGL7_9BACE</name>
<dbReference type="Proteomes" id="UP000824236">
    <property type="component" value="Unassembled WGS sequence"/>
</dbReference>
<dbReference type="InterPro" id="IPR002068">
    <property type="entry name" value="A-crystallin/Hsp20_dom"/>
</dbReference>
<accession>A0A9E2KGL7</accession>
<dbReference type="AlphaFoldDB" id="A0A9E2KGL7"/>
<reference evidence="4" key="2">
    <citation type="submission" date="2021-04" db="EMBL/GenBank/DDBJ databases">
        <authorList>
            <person name="Gilroy R."/>
        </authorList>
    </citation>
    <scope>NUCLEOTIDE SEQUENCE</scope>
    <source>
        <strain evidence="4">B3-3758</strain>
    </source>
</reference>
<feature type="domain" description="SHSP" evidence="3">
    <location>
        <begin position="24"/>
        <end position="143"/>
    </location>
</feature>
<sequence>MIPAKRNEGWLPEIFKDFFDNNWMLKANATAPAINVSENDKDYKVEVAAPGMTKDDFKVTLGDDNNLLIEMEKKNEIKDEDKKGRKFLRREFSYSKFEQAILLPDNVEKDRISAKVENGVLTIEVPKKVAEEATKATKTIEVK</sequence>
<dbReference type="FunFam" id="2.60.40.790:FF:000045">
    <property type="entry name" value="Hsp20/alpha crystallin family protein"/>
    <property type="match status" value="1"/>
</dbReference>
<dbReference type="InterPro" id="IPR031107">
    <property type="entry name" value="Small_HSP"/>
</dbReference>